<sequence length="123" mass="12930">MRKQILGLCLGLAAFAAAAAGVENKWRLQFSGNAESAGRIVLELSPSVGDPIRASADIPQGLGENDVAKSVRGALQAQAGKRYSVETDDGEDVLVKKHQGERDFIVTVVENSVRGVRIGVGAE</sequence>
<feature type="signal peptide" evidence="1">
    <location>
        <begin position="1"/>
        <end position="19"/>
    </location>
</feature>
<evidence type="ECO:0000313" key="2">
    <source>
        <dbReference type="EMBL" id="QDQ74338.1"/>
    </source>
</evidence>
<dbReference type="EMBL" id="CP041742">
    <property type="protein sequence ID" value="QDQ74338.1"/>
    <property type="molecule type" value="Genomic_DNA"/>
</dbReference>
<organism evidence="2 3">
    <name type="scientific">Pseudoluteimonas lycopersici</name>
    <dbReference type="NCBI Taxonomy" id="1324796"/>
    <lineage>
        <taxon>Bacteria</taxon>
        <taxon>Pseudomonadati</taxon>
        <taxon>Pseudomonadota</taxon>
        <taxon>Gammaproteobacteria</taxon>
        <taxon>Lysobacterales</taxon>
        <taxon>Lysobacteraceae</taxon>
        <taxon>Pseudoluteimonas</taxon>
    </lineage>
</organism>
<dbReference type="AlphaFoldDB" id="A0A516V748"/>
<keyword evidence="1" id="KW-0732">Signal</keyword>
<feature type="chain" id="PRO_5022230471" evidence="1">
    <location>
        <begin position="20"/>
        <end position="123"/>
    </location>
</feature>
<dbReference type="Proteomes" id="UP000315891">
    <property type="component" value="Chromosome"/>
</dbReference>
<gene>
    <name evidence="2" type="ORF">FNZ56_10820</name>
</gene>
<protein>
    <submittedName>
        <fullName evidence="2">Uncharacterized protein</fullName>
    </submittedName>
</protein>
<accession>A0A516V748</accession>
<evidence type="ECO:0000313" key="3">
    <source>
        <dbReference type="Proteomes" id="UP000315891"/>
    </source>
</evidence>
<dbReference type="OrthoDB" id="5986598at2"/>
<dbReference type="RefSeq" id="WP_143879847.1">
    <property type="nucleotide sequence ID" value="NZ_BAABLZ010000001.1"/>
</dbReference>
<name>A0A516V748_9GAMM</name>
<proteinExistence type="predicted"/>
<evidence type="ECO:0000256" key="1">
    <source>
        <dbReference type="SAM" id="SignalP"/>
    </source>
</evidence>
<keyword evidence="3" id="KW-1185">Reference proteome</keyword>
<reference evidence="2 3" key="1">
    <citation type="submission" date="2019-07" db="EMBL/GenBank/DDBJ databases">
        <title>Lysobacter weifangensis sp. nov., isolated from bensulfuron-methyl contaminated farmland soil.</title>
        <authorList>
            <person name="Zhao H."/>
        </authorList>
    </citation>
    <scope>NUCLEOTIDE SEQUENCE [LARGE SCALE GENOMIC DNA]</scope>
    <source>
        <strain evidence="2 3">CC-Bw-6</strain>
    </source>
</reference>